<dbReference type="OrthoDB" id="9804143at2"/>
<feature type="transmembrane region" description="Helical" evidence="10">
    <location>
        <begin position="241"/>
        <end position="262"/>
    </location>
</feature>
<proteinExistence type="inferred from homology"/>
<evidence type="ECO:0000256" key="2">
    <source>
        <dbReference type="ARBA" id="ARBA00022475"/>
    </source>
</evidence>
<feature type="transmembrane region" description="Helical" evidence="10">
    <location>
        <begin position="282"/>
        <end position="304"/>
    </location>
</feature>
<reference evidence="12 13" key="2">
    <citation type="submission" date="2014-03" db="EMBL/GenBank/DDBJ databases">
        <title>Draft Genome Sequences of Four Burkholderia Strains.</title>
        <authorList>
            <person name="Liu X.Y."/>
            <person name="Li C.X."/>
            <person name="Xu J.H."/>
        </authorList>
    </citation>
    <scope>NUCLEOTIDE SEQUENCE [LARGE SCALE GENOMIC DNA]</scope>
    <source>
        <strain evidence="12 13">R27</strain>
    </source>
</reference>
<dbReference type="GO" id="GO:0009252">
    <property type="term" value="P:peptidoglycan biosynthetic process"/>
    <property type="evidence" value="ECO:0007669"/>
    <property type="project" value="UniProtKB-KW"/>
</dbReference>
<evidence type="ECO:0000313" key="12">
    <source>
        <dbReference type="EMBL" id="KDR36764.1"/>
    </source>
</evidence>
<keyword evidence="5" id="KW-0573">Peptidoglycan synthesis</keyword>
<dbReference type="PANTHER" id="PTHR43486">
    <property type="entry name" value="LIPID II FLIPPASE MURJ-RELATED"/>
    <property type="match status" value="1"/>
</dbReference>
<dbReference type="STRING" id="1071679.BG57_10260"/>
<protein>
    <submittedName>
        <fullName evidence="12">Membrane protein</fullName>
    </submittedName>
</protein>
<feature type="transmembrane region" description="Helical" evidence="10">
    <location>
        <begin position="420"/>
        <end position="441"/>
    </location>
</feature>
<keyword evidence="2" id="KW-1003">Cell membrane</keyword>
<evidence type="ECO:0000313" key="11">
    <source>
        <dbReference type="EMBL" id="GGD77731.1"/>
    </source>
</evidence>
<dbReference type="PANTHER" id="PTHR43486:SF1">
    <property type="entry name" value="LIPID II FLIPPASE MURJ-RELATED"/>
    <property type="match status" value="1"/>
</dbReference>
<evidence type="ECO:0000256" key="3">
    <source>
        <dbReference type="ARBA" id="ARBA00022692"/>
    </source>
</evidence>
<evidence type="ECO:0000256" key="6">
    <source>
        <dbReference type="ARBA" id="ARBA00022989"/>
    </source>
</evidence>
<feature type="transmembrane region" description="Helical" evidence="10">
    <location>
        <begin position="69"/>
        <end position="89"/>
    </location>
</feature>
<dbReference type="eggNOG" id="COG0728">
    <property type="taxonomic scope" value="Bacteria"/>
</dbReference>
<evidence type="ECO:0000313" key="13">
    <source>
        <dbReference type="Proteomes" id="UP000027439"/>
    </source>
</evidence>
<keyword evidence="7 10" id="KW-0472">Membrane</keyword>
<evidence type="ECO:0000256" key="1">
    <source>
        <dbReference type="ARBA" id="ARBA00004651"/>
    </source>
</evidence>
<evidence type="ECO:0000256" key="8">
    <source>
        <dbReference type="ARBA" id="ARBA00060041"/>
    </source>
</evidence>
<evidence type="ECO:0000256" key="10">
    <source>
        <dbReference type="SAM" id="Phobius"/>
    </source>
</evidence>
<evidence type="ECO:0000256" key="4">
    <source>
        <dbReference type="ARBA" id="ARBA00022960"/>
    </source>
</evidence>
<dbReference type="Proteomes" id="UP000597138">
    <property type="component" value="Unassembled WGS sequence"/>
</dbReference>
<evidence type="ECO:0000256" key="5">
    <source>
        <dbReference type="ARBA" id="ARBA00022984"/>
    </source>
</evidence>
<evidence type="ECO:0000256" key="7">
    <source>
        <dbReference type="ARBA" id="ARBA00023136"/>
    </source>
</evidence>
<feature type="transmembrane region" description="Helical" evidence="10">
    <location>
        <begin position="29"/>
        <end position="49"/>
    </location>
</feature>
<keyword evidence="6 10" id="KW-1133">Transmembrane helix</keyword>
<feature type="transmembrane region" description="Helical" evidence="10">
    <location>
        <begin position="200"/>
        <end position="220"/>
    </location>
</feature>
<dbReference type="Pfam" id="PF03023">
    <property type="entry name" value="MurJ"/>
    <property type="match status" value="1"/>
</dbReference>
<reference evidence="14" key="3">
    <citation type="journal article" date="2019" name="Int. J. Syst. Evol. Microbiol.">
        <title>The Global Catalogue of Microorganisms (GCM) 10K type strain sequencing project: providing services to taxonomists for standard genome sequencing and annotation.</title>
        <authorList>
            <consortium name="The Broad Institute Genomics Platform"/>
            <consortium name="The Broad Institute Genome Sequencing Center for Infectious Disease"/>
            <person name="Wu L."/>
            <person name="Ma J."/>
        </authorList>
    </citation>
    <scope>NUCLEOTIDE SEQUENCE [LARGE SCALE GENOMIC DNA]</scope>
    <source>
        <strain evidence="14">CGMCC 1.11013</strain>
    </source>
</reference>
<sequence length="456" mass="49817">MISQFAALKNRLLQLHPDHLRAARGMARVAIFVLLGRCAGAAKEMVIAYRYGISNVVDAYQITLTLVSWLPAACSAVFAIVLVPVFVDLRRESADEETRFLGELLTWAIVVGVVFTAIIYIVWPYVINFMAGNLSAQTREMAHHMMIAMAPIGVLIMVVTAYSTRLQSRERHIATLLDGLPAVMTLLLVLFVTGNNAMTPLMYGTLLGYMALVLVLWPLAGKVEGRYSRLSLTFKSRRWQPIYHAVRVYMLGQLVVCCSPAIDQYFVAHLGDGAVATLGYANRVFGLLLSMGALAIAQGTLPVLSDILGKDDVNRARHTAFQWSLLALGAGAGAAVIAYPLAPWVVEVLFQRGAFTAQNTVLVADLMRYALVQLPFYFASLVMMNLLSVEGRYKDMAIVTALGFAVKVVANALLTRWIGMPGVLVATGFMHATVFFVTMMITRRVPPANLTGGAVR</sequence>
<name>A0A069PAA6_9BURK</name>
<dbReference type="EMBL" id="BMEG01000005">
    <property type="protein sequence ID" value="GGD77731.1"/>
    <property type="molecule type" value="Genomic_DNA"/>
</dbReference>
<dbReference type="InterPro" id="IPR004268">
    <property type="entry name" value="MurJ"/>
</dbReference>
<keyword evidence="4" id="KW-0133">Cell shape</keyword>
<dbReference type="EMBL" id="JFHE01000002">
    <property type="protein sequence ID" value="KDR36764.1"/>
    <property type="molecule type" value="Genomic_DNA"/>
</dbReference>
<organism evidence="12 13">
    <name type="scientific">Caballeronia grimmiae</name>
    <dbReference type="NCBI Taxonomy" id="1071679"/>
    <lineage>
        <taxon>Bacteria</taxon>
        <taxon>Pseudomonadati</taxon>
        <taxon>Pseudomonadota</taxon>
        <taxon>Betaproteobacteria</taxon>
        <taxon>Burkholderiales</taxon>
        <taxon>Burkholderiaceae</taxon>
        <taxon>Caballeronia</taxon>
    </lineage>
</organism>
<comment type="function">
    <text evidence="8">Involved in peptidoglycan biosynthesis. Transports lipid-linked peptidoglycan precursors from the inner to the outer leaflet of the cytoplasmic membrane.</text>
</comment>
<comment type="subcellular location">
    <subcellularLocation>
        <location evidence="1">Cell membrane</location>
        <topology evidence="1">Multi-pass membrane protein</topology>
    </subcellularLocation>
</comment>
<gene>
    <name evidence="12" type="ORF">BG57_10260</name>
    <name evidence="11" type="ORF">GCM10010985_35300</name>
</gene>
<comment type="caution">
    <text evidence="12">The sequence shown here is derived from an EMBL/GenBank/DDBJ whole genome shotgun (WGS) entry which is preliminary data.</text>
</comment>
<dbReference type="AlphaFoldDB" id="A0A069PAA6"/>
<dbReference type="RefSeq" id="WP_035960392.1">
    <property type="nucleotide sequence ID" value="NZ_BMEG01000005.1"/>
</dbReference>
<keyword evidence="14" id="KW-1185">Reference proteome</keyword>
<feature type="transmembrane region" description="Helical" evidence="10">
    <location>
        <begin position="143"/>
        <end position="162"/>
    </location>
</feature>
<reference evidence="11" key="1">
    <citation type="journal article" date="2014" name="Int. J. Syst. Evol. Microbiol.">
        <title>Complete genome of a new Firmicutes species belonging to the dominant human colonic microbiota ('Ruminococcus bicirculans') reveals two chromosomes and a selective capacity to utilize plant glucans.</title>
        <authorList>
            <consortium name="NISC Comparative Sequencing Program"/>
            <person name="Wegmann U."/>
            <person name="Louis P."/>
            <person name="Goesmann A."/>
            <person name="Henrissat B."/>
            <person name="Duncan S.H."/>
            <person name="Flint H.J."/>
        </authorList>
    </citation>
    <scope>NUCLEOTIDE SEQUENCE</scope>
    <source>
        <strain evidence="11">CGMCC 1.11013</strain>
    </source>
</reference>
<reference evidence="11" key="4">
    <citation type="submission" date="2024-05" db="EMBL/GenBank/DDBJ databases">
        <authorList>
            <person name="Sun Q."/>
            <person name="Zhou Y."/>
        </authorList>
    </citation>
    <scope>NUCLEOTIDE SEQUENCE</scope>
    <source>
        <strain evidence="11">CGMCC 1.11013</strain>
    </source>
</reference>
<keyword evidence="3 10" id="KW-0812">Transmembrane</keyword>
<feature type="transmembrane region" description="Helical" evidence="10">
    <location>
        <begin position="325"/>
        <end position="346"/>
    </location>
</feature>
<dbReference type="Proteomes" id="UP000027439">
    <property type="component" value="Unassembled WGS sequence"/>
</dbReference>
<accession>A0A069PAA6</accession>
<feature type="transmembrane region" description="Helical" evidence="10">
    <location>
        <begin position="366"/>
        <end position="384"/>
    </location>
</feature>
<comment type="similarity">
    <text evidence="9">Belongs to the MurJ/MviN family.</text>
</comment>
<dbReference type="GO" id="GO:0008360">
    <property type="term" value="P:regulation of cell shape"/>
    <property type="evidence" value="ECO:0007669"/>
    <property type="project" value="UniProtKB-KW"/>
</dbReference>
<feature type="transmembrane region" description="Helical" evidence="10">
    <location>
        <begin position="101"/>
        <end position="123"/>
    </location>
</feature>
<evidence type="ECO:0000256" key="9">
    <source>
        <dbReference type="ARBA" id="ARBA00061532"/>
    </source>
</evidence>
<feature type="transmembrane region" description="Helical" evidence="10">
    <location>
        <begin position="396"/>
        <end position="414"/>
    </location>
</feature>
<feature type="transmembrane region" description="Helical" evidence="10">
    <location>
        <begin position="174"/>
        <end position="194"/>
    </location>
</feature>
<dbReference type="GO" id="GO:0005886">
    <property type="term" value="C:plasma membrane"/>
    <property type="evidence" value="ECO:0007669"/>
    <property type="project" value="UniProtKB-SubCell"/>
</dbReference>
<evidence type="ECO:0000313" key="14">
    <source>
        <dbReference type="Proteomes" id="UP000597138"/>
    </source>
</evidence>